<evidence type="ECO:0000313" key="2">
    <source>
        <dbReference type="Proteomes" id="UP001165960"/>
    </source>
</evidence>
<comment type="caution">
    <text evidence="1">The sequence shown here is derived from an EMBL/GenBank/DDBJ whole genome shotgun (WGS) entry which is preliminary data.</text>
</comment>
<gene>
    <name evidence="1" type="ORF">DSO57_1034124</name>
</gene>
<keyword evidence="2" id="KW-1185">Reference proteome</keyword>
<accession>A0ACC2RQY1</accession>
<organism evidence="1 2">
    <name type="scientific">Entomophthora muscae</name>
    <dbReference type="NCBI Taxonomy" id="34485"/>
    <lineage>
        <taxon>Eukaryota</taxon>
        <taxon>Fungi</taxon>
        <taxon>Fungi incertae sedis</taxon>
        <taxon>Zoopagomycota</taxon>
        <taxon>Entomophthoromycotina</taxon>
        <taxon>Entomophthoromycetes</taxon>
        <taxon>Entomophthorales</taxon>
        <taxon>Entomophthoraceae</taxon>
        <taxon>Entomophthora</taxon>
    </lineage>
</organism>
<protein>
    <submittedName>
        <fullName evidence="1">Uncharacterized protein</fullName>
    </submittedName>
</protein>
<dbReference type="EMBL" id="QTSX02006669">
    <property type="protein sequence ID" value="KAJ9052438.1"/>
    <property type="molecule type" value="Genomic_DNA"/>
</dbReference>
<proteinExistence type="predicted"/>
<evidence type="ECO:0000313" key="1">
    <source>
        <dbReference type="EMBL" id="KAJ9052438.1"/>
    </source>
</evidence>
<dbReference type="Proteomes" id="UP001165960">
    <property type="component" value="Unassembled WGS sequence"/>
</dbReference>
<name>A0ACC2RQY1_9FUNG</name>
<reference evidence="1" key="1">
    <citation type="submission" date="2022-04" db="EMBL/GenBank/DDBJ databases">
        <title>Genome of the entomopathogenic fungus Entomophthora muscae.</title>
        <authorList>
            <person name="Elya C."/>
            <person name="Lovett B.R."/>
            <person name="Lee E."/>
            <person name="Macias A.M."/>
            <person name="Hajek A.E."/>
            <person name="De Bivort B.L."/>
            <person name="Kasson M.T."/>
            <person name="De Fine Licht H.H."/>
            <person name="Stajich J.E."/>
        </authorList>
    </citation>
    <scope>NUCLEOTIDE SEQUENCE</scope>
    <source>
        <strain evidence="1">Berkeley</strain>
    </source>
</reference>
<sequence>MPLKHWKIAGLYYTFTILTLLFSSHREESQAQLVCRSYRQETLALDQKEPVSPPAARVIDHIIDPVHLSSLHQSFLCTSQPVNQMSLPIEKSPYLSYDYSKLGFAYVTLLGFTEQCLTTMGFCCELHTENCPSCVLDVPGSSLVPVCRQA</sequence>